<proteinExistence type="inferred from homology"/>
<dbReference type="HAMAP" id="MF_00445">
    <property type="entry name" value="NDH1_NuoN_1"/>
    <property type="match status" value="1"/>
</dbReference>
<dbReference type="InterPro" id="IPR001750">
    <property type="entry name" value="ND/Mrp_TM"/>
</dbReference>
<evidence type="ECO:0000256" key="4">
    <source>
        <dbReference type="ARBA" id="ARBA00023136"/>
    </source>
</evidence>
<dbReference type="EC" id="7.1.1.-" evidence="5"/>
<gene>
    <name evidence="5" type="primary">nuoN</name>
    <name evidence="8" type="ORF">SAMN02745885_00200</name>
</gene>
<feature type="transmembrane region" description="Helical" evidence="5">
    <location>
        <begin position="364"/>
        <end position="386"/>
    </location>
</feature>
<keyword evidence="2 5" id="KW-0812">Transmembrane</keyword>
<feature type="transmembrane region" description="Helical" evidence="5">
    <location>
        <begin position="401"/>
        <end position="419"/>
    </location>
</feature>
<keyword evidence="5" id="KW-1278">Translocase</keyword>
<dbReference type="InterPro" id="IPR010096">
    <property type="entry name" value="NADH-Q_OxRdtase_suN/2"/>
</dbReference>
<feature type="transmembrane region" description="Helical" evidence="5">
    <location>
        <begin position="200"/>
        <end position="224"/>
    </location>
</feature>
<evidence type="ECO:0000313" key="8">
    <source>
        <dbReference type="EMBL" id="SJZ55354.1"/>
    </source>
</evidence>
<evidence type="ECO:0000256" key="6">
    <source>
        <dbReference type="RuleBase" id="RU000320"/>
    </source>
</evidence>
<comment type="function">
    <text evidence="5">NDH-1 shuttles electrons from NADH, via FMN and iron-sulfur (Fe-S) centers, to quinones in the respiratory chain. The immediate electron acceptor for the enzyme in this species is believed to be a menaquinone. Couples the redox reaction to proton translocation (for every two electrons transferred, four hydrogen ions are translocated across the cytoplasmic membrane), and thus conserves the redox energy in a proton gradient.</text>
</comment>
<keyword evidence="5" id="KW-1003">Cell membrane</keyword>
<reference evidence="9" key="1">
    <citation type="submission" date="2017-02" db="EMBL/GenBank/DDBJ databases">
        <authorList>
            <person name="Varghese N."/>
            <person name="Submissions S."/>
        </authorList>
    </citation>
    <scope>NUCLEOTIDE SEQUENCE [LARGE SCALE GENOMIC DNA]</scope>
    <source>
        <strain evidence="9">DSM 16521</strain>
    </source>
</reference>
<dbReference type="Pfam" id="PF00361">
    <property type="entry name" value="Proton_antipo_M"/>
    <property type="match status" value="1"/>
</dbReference>
<feature type="transmembrane region" description="Helical" evidence="5">
    <location>
        <begin position="102"/>
        <end position="119"/>
    </location>
</feature>
<feature type="transmembrane region" description="Helical" evidence="5">
    <location>
        <begin position="323"/>
        <end position="343"/>
    </location>
</feature>
<dbReference type="NCBIfam" id="TIGR01770">
    <property type="entry name" value="NDH_I_N"/>
    <property type="match status" value="1"/>
</dbReference>
<keyword evidence="5" id="KW-0813">Transport</keyword>
<keyword evidence="4 5" id="KW-0472">Membrane</keyword>
<feature type="transmembrane region" description="Helical" evidence="5">
    <location>
        <begin position="35"/>
        <end position="53"/>
    </location>
</feature>
<dbReference type="GO" id="GO:0012505">
    <property type="term" value="C:endomembrane system"/>
    <property type="evidence" value="ECO:0007669"/>
    <property type="project" value="UniProtKB-SubCell"/>
</dbReference>
<dbReference type="Proteomes" id="UP000189933">
    <property type="component" value="Unassembled WGS sequence"/>
</dbReference>
<evidence type="ECO:0000256" key="5">
    <source>
        <dbReference type="HAMAP-Rule" id="MF_00445"/>
    </source>
</evidence>
<protein>
    <recommendedName>
        <fullName evidence="5">NADH-quinone oxidoreductase subunit N</fullName>
        <ecNumber evidence="5">7.1.1.-</ecNumber>
    </recommendedName>
    <alternativeName>
        <fullName evidence="5">NADH dehydrogenase I subunit N</fullName>
    </alternativeName>
    <alternativeName>
        <fullName evidence="5">NDH-1 subunit N</fullName>
    </alternativeName>
</protein>
<dbReference type="EMBL" id="FUXM01000002">
    <property type="protein sequence ID" value="SJZ55354.1"/>
    <property type="molecule type" value="Genomic_DNA"/>
</dbReference>
<organism evidence="8 9">
    <name type="scientific">Carboxydocella sporoproducens DSM 16521</name>
    <dbReference type="NCBI Taxonomy" id="1121270"/>
    <lineage>
        <taxon>Bacteria</taxon>
        <taxon>Bacillati</taxon>
        <taxon>Bacillota</taxon>
        <taxon>Clostridia</taxon>
        <taxon>Eubacteriales</taxon>
        <taxon>Clostridiales Family XVI. Incertae Sedis</taxon>
        <taxon>Carboxydocella</taxon>
    </lineage>
</organism>
<evidence type="ECO:0000259" key="7">
    <source>
        <dbReference type="Pfam" id="PF00361"/>
    </source>
</evidence>
<comment type="similarity">
    <text evidence="5">Belongs to the complex I subunit 2 family.</text>
</comment>
<comment type="catalytic activity">
    <reaction evidence="5">
        <text>a quinone + NADH + 5 H(+)(in) = a quinol + NAD(+) + 4 H(+)(out)</text>
        <dbReference type="Rhea" id="RHEA:57888"/>
        <dbReference type="ChEBI" id="CHEBI:15378"/>
        <dbReference type="ChEBI" id="CHEBI:24646"/>
        <dbReference type="ChEBI" id="CHEBI:57540"/>
        <dbReference type="ChEBI" id="CHEBI:57945"/>
        <dbReference type="ChEBI" id="CHEBI:132124"/>
    </reaction>
</comment>
<feature type="transmembrane region" description="Helical" evidence="5">
    <location>
        <begin position="236"/>
        <end position="260"/>
    </location>
</feature>
<dbReference type="GO" id="GO:0005886">
    <property type="term" value="C:plasma membrane"/>
    <property type="evidence" value="ECO:0007669"/>
    <property type="project" value="UniProtKB-SubCell"/>
</dbReference>
<name>A0A1T4LLM8_9FIRM</name>
<keyword evidence="3 5" id="KW-1133">Transmembrane helix</keyword>
<keyword evidence="9" id="KW-1185">Reference proteome</keyword>
<keyword evidence="5" id="KW-0520">NAD</keyword>
<feature type="transmembrane region" description="Helical" evidence="5">
    <location>
        <begin position="266"/>
        <end position="288"/>
    </location>
</feature>
<dbReference type="GO" id="GO:0048038">
    <property type="term" value="F:quinone binding"/>
    <property type="evidence" value="ECO:0007669"/>
    <property type="project" value="UniProtKB-KW"/>
</dbReference>
<comment type="subunit">
    <text evidence="5">NDH-1 is composed of 14 different subunits. Subunits NuoA, H, J, K, L, M, N constitute the membrane sector of the complex.</text>
</comment>
<dbReference type="GO" id="GO:0042773">
    <property type="term" value="P:ATP synthesis coupled electron transport"/>
    <property type="evidence" value="ECO:0007669"/>
    <property type="project" value="InterPro"/>
</dbReference>
<dbReference type="RefSeq" id="WP_078664360.1">
    <property type="nucleotide sequence ID" value="NZ_FUXM01000002.1"/>
</dbReference>
<sequence length="476" mass="50330">MNLDLSLFSLELQTALIALGLMVLAILVPKAQTKGFGYVTGIGLLIVFANSFSLYGTKTSVLNGFYLFDDYGLFFKQLALLTGALIALAAARYSEKLPVYRAEFYSLLVFACLGMMTLVSAGELIALYLGLELMTISFYALAGMKRGDSASAEAGVKYVLLGGMSSAIILYGLSMVYGVTRTTSLQEIVAIAQKQGLEPALLLGLVFLVAGFGFKISAVPFHMWSPDIYQGAPSPVTAYLAVGSKAAAFAAFARILYFALAPYKMSWIGLLAGLSALSMVIGNVVAIPQTNLKRMLAYSGVAQAGYILTGLVAGTTAGIKGMAFYLMIYLFATVGAFTVAMVMSMNVGSTEIKDMSGLSQRSPLLAAVLTTCLLSMAGIPPLAGFAGKLYLFASVVAEGKLWLALVGLVMSMVSVYYYLNVTKAMYLGEAQDNTPIAVPGNMKLILIVSMVITLLLGVYPTPLANLADLAAKALIP</sequence>
<feature type="transmembrane region" description="Helical" evidence="5">
    <location>
        <begin position="440"/>
        <end position="459"/>
    </location>
</feature>
<feature type="transmembrane region" description="Helical" evidence="5">
    <location>
        <begin position="6"/>
        <end position="28"/>
    </location>
</feature>
<dbReference type="GO" id="GO:0050136">
    <property type="term" value="F:NADH dehydrogenase (quinone) (non-electrogenic) activity"/>
    <property type="evidence" value="ECO:0007669"/>
    <property type="project" value="UniProtKB-UniRule"/>
</dbReference>
<dbReference type="PANTHER" id="PTHR22773">
    <property type="entry name" value="NADH DEHYDROGENASE"/>
    <property type="match status" value="1"/>
</dbReference>
<feature type="domain" description="NADH:quinone oxidoreductase/Mrp antiporter transmembrane" evidence="7">
    <location>
        <begin position="121"/>
        <end position="413"/>
    </location>
</feature>
<dbReference type="GO" id="GO:0008137">
    <property type="term" value="F:NADH dehydrogenase (ubiquinone) activity"/>
    <property type="evidence" value="ECO:0007669"/>
    <property type="project" value="InterPro"/>
</dbReference>
<evidence type="ECO:0000256" key="2">
    <source>
        <dbReference type="ARBA" id="ARBA00022692"/>
    </source>
</evidence>
<evidence type="ECO:0000256" key="1">
    <source>
        <dbReference type="ARBA" id="ARBA00004127"/>
    </source>
</evidence>
<dbReference type="AlphaFoldDB" id="A0A1T4LLM8"/>
<dbReference type="OrthoDB" id="9807568at2"/>
<accession>A0A1T4LLM8</accession>
<feature type="transmembrane region" description="Helical" evidence="5">
    <location>
        <begin position="73"/>
        <end position="90"/>
    </location>
</feature>
<evidence type="ECO:0000256" key="3">
    <source>
        <dbReference type="ARBA" id="ARBA00022989"/>
    </source>
</evidence>
<comment type="subcellular location">
    <subcellularLocation>
        <location evidence="5">Cell membrane</location>
        <topology evidence="5">Multi-pass membrane protein</topology>
    </subcellularLocation>
    <subcellularLocation>
        <location evidence="1">Endomembrane system</location>
        <topology evidence="1">Multi-pass membrane protein</topology>
    </subcellularLocation>
    <subcellularLocation>
        <location evidence="6">Membrane</location>
        <topology evidence="6">Multi-pass membrane protein</topology>
    </subcellularLocation>
</comment>
<keyword evidence="5" id="KW-0874">Quinone</keyword>
<feature type="transmembrane region" description="Helical" evidence="5">
    <location>
        <begin position="156"/>
        <end position="180"/>
    </location>
</feature>
<evidence type="ECO:0000313" key="9">
    <source>
        <dbReference type="Proteomes" id="UP000189933"/>
    </source>
</evidence>